<dbReference type="OrthoDB" id="10259809at2759"/>
<proteinExistence type="predicted"/>
<dbReference type="GO" id="GO:0034464">
    <property type="term" value="C:BBSome"/>
    <property type="evidence" value="ECO:0007669"/>
    <property type="project" value="InterPro"/>
</dbReference>
<reference evidence="4 5" key="1">
    <citation type="submission" date="2010-05" db="EMBL/GenBank/DDBJ databases">
        <title>The Genome Sequence of Thecamonas trahens ATCC 50062.</title>
        <authorList>
            <consortium name="The Broad Institute Genome Sequencing Platform"/>
            <person name="Russ C."/>
            <person name="Cuomo C."/>
            <person name="Shea T."/>
            <person name="Young S.K."/>
            <person name="Zeng Q."/>
            <person name="Koehrsen M."/>
            <person name="Haas B."/>
            <person name="Borodovsky M."/>
            <person name="Guigo R."/>
            <person name="Alvarado L."/>
            <person name="Berlin A."/>
            <person name="Bochicchio J."/>
            <person name="Borenstein D."/>
            <person name="Chapman S."/>
            <person name="Chen Z."/>
            <person name="Freedman E."/>
            <person name="Gellesch M."/>
            <person name="Goldberg J."/>
            <person name="Griggs A."/>
            <person name="Gujja S."/>
            <person name="Heilman E."/>
            <person name="Heiman D."/>
            <person name="Hepburn T."/>
            <person name="Howarth C."/>
            <person name="Jen D."/>
            <person name="Larson L."/>
            <person name="Mehta T."/>
            <person name="Park D."/>
            <person name="Pearson M."/>
            <person name="Roberts A."/>
            <person name="Saif S."/>
            <person name="Shenoy N."/>
            <person name="Sisk P."/>
            <person name="Stolte C."/>
            <person name="Sykes S."/>
            <person name="Thomson T."/>
            <person name="Walk T."/>
            <person name="White J."/>
            <person name="Yandava C."/>
            <person name="Burger G."/>
            <person name="Gray M.W."/>
            <person name="Holland P.W.H."/>
            <person name="King N."/>
            <person name="Lang F.B.F."/>
            <person name="Roger A.J."/>
            <person name="Ruiz-Trillo I."/>
            <person name="Lander E."/>
            <person name="Nusbaum C."/>
        </authorList>
    </citation>
    <scope>NUCLEOTIDE SEQUENCE [LARGE SCALE GENOMIC DNA]</scope>
    <source>
        <strain evidence="4 5">ATCC 50062</strain>
    </source>
</reference>
<accession>A0A0L0DY00</accession>
<organism evidence="4 5">
    <name type="scientific">Thecamonas trahens ATCC 50062</name>
    <dbReference type="NCBI Taxonomy" id="461836"/>
    <lineage>
        <taxon>Eukaryota</taxon>
        <taxon>Apusozoa</taxon>
        <taxon>Apusomonadida</taxon>
        <taxon>Apusomonadidae</taxon>
        <taxon>Thecamonas</taxon>
    </lineage>
</organism>
<dbReference type="GO" id="GO:0005930">
    <property type="term" value="C:axoneme"/>
    <property type="evidence" value="ECO:0007669"/>
    <property type="project" value="TreeGrafter"/>
</dbReference>
<gene>
    <name evidence="4" type="ORF">AMSG_02384</name>
</gene>
<dbReference type="InterPro" id="IPR028784">
    <property type="entry name" value="BBS1"/>
</dbReference>
<dbReference type="GeneID" id="25562065"/>
<evidence type="ECO:0000256" key="1">
    <source>
        <dbReference type="SAM" id="MobiDB-lite"/>
    </source>
</evidence>
<dbReference type="STRING" id="461836.A0A0L0DY00"/>
<dbReference type="GO" id="GO:0005113">
    <property type="term" value="F:patched binding"/>
    <property type="evidence" value="ECO:0007669"/>
    <property type="project" value="TreeGrafter"/>
</dbReference>
<keyword evidence="5" id="KW-1185">Reference proteome</keyword>
<evidence type="ECO:0000313" key="4">
    <source>
        <dbReference type="EMBL" id="KNC56413.1"/>
    </source>
</evidence>
<evidence type="ECO:0000259" key="2">
    <source>
        <dbReference type="Pfam" id="PF14779"/>
    </source>
</evidence>
<dbReference type="eggNOG" id="ENOG502QS2X">
    <property type="taxonomic scope" value="Eukaryota"/>
</dbReference>
<evidence type="ECO:0000313" key="5">
    <source>
        <dbReference type="Proteomes" id="UP000054408"/>
    </source>
</evidence>
<protein>
    <submittedName>
        <fullName evidence="4">Bardet-Biedl syndrome 1 protein</fullName>
    </submittedName>
</protein>
<sequence length="625" mass="65465">MASSGGRTLRVTATGSNMTTERKNKGATWLEAWTDAIAGLRTRPACMALGDIHGNGESSLVVGDFSKVLKVFTGKALAHESRLLDPPTAVVTFHIGASGGGGGGGGGGGAGAGSSAVGAASAAVAVASGDAVYVFRNMHPYYKFSLPPAPLVPGETELWAKMRQQPPTVDLADAAAELRALYDTAPHDALSFLSLDVMQCSSPSEIEAYIDKTRGVALERPGVITCMATLHRNFDDDADKTMLVIGTEDRRALILDAASRGLEIAVQVSLPSAPAFVAVAGQYSVGYRITFACRNGRVYTLKAGRCRARPSSSNGAGGTADAKVHAFHAKGKKRYSLHFDSPILSMAKIFLKMRNLTSLAVALASAELRIFSGRALVSVVQLNSPAAGMVFGCYHREQRTLLIAHESGALSVKMLPRSQVSALTSSAGATGPLAEQTVPLALPQRTQVWLDQAKREHSAALGMHQTYQKALFQLKLNTLREYVKLLQQSAGTSASVTAAALPSASDSEAAHHAPQVTLSLRLLAQIVGLGPSFLVKITVTNSSPSAASGLSVVIGHNPEVYSMPRSILPLPLLVPGVPYVLALQLKCLVEGASDAITALVVNSGSDVPLISYKLQVPVAEVMLDI</sequence>
<dbReference type="RefSeq" id="XP_013760926.1">
    <property type="nucleotide sequence ID" value="XM_013905472.1"/>
</dbReference>
<dbReference type="GO" id="GO:0061512">
    <property type="term" value="P:protein localization to cilium"/>
    <property type="evidence" value="ECO:0007669"/>
    <property type="project" value="TreeGrafter"/>
</dbReference>
<dbReference type="InterPro" id="IPR032728">
    <property type="entry name" value="BBS1_N"/>
</dbReference>
<dbReference type="AlphaFoldDB" id="A0A0L0DY00"/>
<dbReference type="GO" id="GO:1905515">
    <property type="term" value="P:non-motile cilium assembly"/>
    <property type="evidence" value="ECO:0007669"/>
    <property type="project" value="InterPro"/>
</dbReference>
<evidence type="ECO:0000259" key="3">
    <source>
        <dbReference type="Pfam" id="PF23304"/>
    </source>
</evidence>
<feature type="domain" description="Bardet-Biedl syndrome 1 N-terminal" evidence="2">
    <location>
        <begin position="121"/>
        <end position="302"/>
    </location>
</feature>
<dbReference type="GO" id="GO:0005119">
    <property type="term" value="F:smoothened binding"/>
    <property type="evidence" value="ECO:0007669"/>
    <property type="project" value="TreeGrafter"/>
</dbReference>
<dbReference type="OMA" id="HADRRHY"/>
<name>A0A0L0DY00_THETB</name>
<dbReference type="Pfam" id="PF14779">
    <property type="entry name" value="BBS1"/>
    <property type="match status" value="2"/>
</dbReference>
<feature type="domain" description="Bardet-Biedl syndrome 1 protein GAE" evidence="3">
    <location>
        <begin position="520"/>
        <end position="621"/>
    </location>
</feature>
<dbReference type="EMBL" id="GL349441">
    <property type="protein sequence ID" value="KNC56413.1"/>
    <property type="molecule type" value="Genomic_DNA"/>
</dbReference>
<dbReference type="PANTHER" id="PTHR20870:SF0">
    <property type="entry name" value="BARDET-BIEDL SYNDROME 1 PROTEIN"/>
    <property type="match status" value="1"/>
</dbReference>
<dbReference type="Pfam" id="PF23304">
    <property type="entry name" value="GAE_BBS1"/>
    <property type="match status" value="1"/>
</dbReference>
<feature type="region of interest" description="Disordered" evidence="1">
    <location>
        <begin position="1"/>
        <end position="22"/>
    </location>
</feature>
<feature type="compositionally biased region" description="Polar residues" evidence="1">
    <location>
        <begin position="1"/>
        <end position="19"/>
    </location>
</feature>
<dbReference type="Proteomes" id="UP000054408">
    <property type="component" value="Unassembled WGS sequence"/>
</dbReference>
<dbReference type="GO" id="GO:0005815">
    <property type="term" value="C:microtubule organizing center"/>
    <property type="evidence" value="ECO:0007669"/>
    <property type="project" value="TreeGrafter"/>
</dbReference>
<feature type="domain" description="Bardet-Biedl syndrome 1 N-terminal" evidence="2">
    <location>
        <begin position="29"/>
        <end position="95"/>
    </location>
</feature>
<dbReference type="PANTHER" id="PTHR20870">
    <property type="entry name" value="BARDET-BIEDL SYNDROME 1 PROTEIN"/>
    <property type="match status" value="1"/>
</dbReference>
<dbReference type="InterPro" id="IPR056419">
    <property type="entry name" value="GAE_BBS1"/>
</dbReference>